<feature type="compositionally biased region" description="Polar residues" evidence="18">
    <location>
        <begin position="3525"/>
        <end position="3534"/>
    </location>
</feature>
<evidence type="ECO:0000256" key="7">
    <source>
        <dbReference type="ARBA" id="ARBA00022737"/>
    </source>
</evidence>
<evidence type="ECO:0000256" key="18">
    <source>
        <dbReference type="SAM" id="MobiDB-lite"/>
    </source>
</evidence>
<feature type="region of interest" description="Disordered" evidence="18">
    <location>
        <begin position="1"/>
        <end position="80"/>
    </location>
</feature>
<gene>
    <name evidence="23" type="ORF">QTP70_029949</name>
</gene>
<feature type="compositionally biased region" description="Basic and acidic residues" evidence="18">
    <location>
        <begin position="849"/>
        <end position="871"/>
    </location>
</feature>
<dbReference type="CDD" id="cd15509">
    <property type="entry name" value="PHD1_KMT2C_like"/>
    <property type="match status" value="1"/>
</dbReference>
<dbReference type="SUPFAM" id="SSF47095">
    <property type="entry name" value="HMG-box"/>
    <property type="match status" value="1"/>
</dbReference>
<feature type="compositionally biased region" description="Basic and acidic residues" evidence="18">
    <location>
        <begin position="3463"/>
        <end position="3478"/>
    </location>
</feature>
<feature type="domain" description="PHD-type" evidence="22">
    <location>
        <begin position="4470"/>
        <end position="4578"/>
    </location>
</feature>
<dbReference type="EMBL" id="JAUCMX010000005">
    <property type="protein sequence ID" value="KAK3546587.1"/>
    <property type="molecule type" value="Genomic_DNA"/>
</dbReference>
<feature type="compositionally biased region" description="Basic residues" evidence="18">
    <location>
        <begin position="942"/>
        <end position="954"/>
    </location>
</feature>
<feature type="compositionally biased region" description="Basic and acidic residues" evidence="18">
    <location>
        <begin position="782"/>
        <end position="813"/>
    </location>
</feature>
<dbReference type="SMART" id="SM00508">
    <property type="entry name" value="PostSET"/>
    <property type="match status" value="1"/>
</dbReference>
<feature type="domain" description="SET" evidence="20">
    <location>
        <begin position="4869"/>
        <end position="4985"/>
    </location>
</feature>
<dbReference type="InterPro" id="IPR046341">
    <property type="entry name" value="SET_dom_sf"/>
</dbReference>
<feature type="compositionally biased region" description="Basic and acidic residues" evidence="18">
    <location>
        <begin position="512"/>
        <end position="523"/>
    </location>
</feature>
<dbReference type="Gene3D" id="1.10.30.10">
    <property type="entry name" value="High mobility group box domain"/>
    <property type="match status" value="1"/>
</dbReference>
<dbReference type="CDD" id="cd22026">
    <property type="entry name" value="HMG-box_KMT2C"/>
    <property type="match status" value="1"/>
</dbReference>
<feature type="compositionally biased region" description="Polar residues" evidence="18">
    <location>
        <begin position="2797"/>
        <end position="2811"/>
    </location>
</feature>
<evidence type="ECO:0000256" key="17">
    <source>
        <dbReference type="SAM" id="Coils"/>
    </source>
</evidence>
<keyword evidence="13" id="KW-0539">Nucleus</keyword>
<evidence type="ECO:0000256" key="8">
    <source>
        <dbReference type="ARBA" id="ARBA00022771"/>
    </source>
</evidence>
<keyword evidence="17" id="KW-0175">Coiled coil</keyword>
<dbReference type="PROSITE" id="PS51805">
    <property type="entry name" value="EPHD"/>
    <property type="match status" value="1"/>
</dbReference>
<feature type="compositionally biased region" description="Low complexity" evidence="18">
    <location>
        <begin position="1529"/>
        <end position="1545"/>
    </location>
</feature>
<feature type="compositionally biased region" description="Basic residues" evidence="18">
    <location>
        <begin position="50"/>
        <end position="59"/>
    </location>
</feature>
<feature type="compositionally biased region" description="Low complexity" evidence="18">
    <location>
        <begin position="2450"/>
        <end position="2463"/>
    </location>
</feature>
<evidence type="ECO:0000313" key="23">
    <source>
        <dbReference type="EMBL" id="KAK3546587.1"/>
    </source>
</evidence>
<dbReference type="GO" id="GO:0044666">
    <property type="term" value="C:MLL3/4 complex"/>
    <property type="evidence" value="ECO:0007669"/>
    <property type="project" value="InterPro"/>
</dbReference>
<dbReference type="GO" id="GO:0008270">
    <property type="term" value="F:zinc ion binding"/>
    <property type="evidence" value="ECO:0007669"/>
    <property type="project" value="UniProtKB-KW"/>
</dbReference>
<name>A0AAE0V7P9_9TELE</name>
<feature type="compositionally biased region" description="Low complexity" evidence="18">
    <location>
        <begin position="2312"/>
        <end position="2328"/>
    </location>
</feature>
<dbReference type="Proteomes" id="UP001274896">
    <property type="component" value="Unassembled WGS sequence"/>
</dbReference>
<feature type="compositionally biased region" description="Basic and acidic residues" evidence="18">
    <location>
        <begin position="3305"/>
        <end position="3316"/>
    </location>
</feature>
<dbReference type="PANTHER" id="PTHR45888">
    <property type="entry name" value="HL01030P-RELATED"/>
    <property type="match status" value="1"/>
</dbReference>
<feature type="compositionally biased region" description="Pro residues" evidence="18">
    <location>
        <begin position="2336"/>
        <end position="2345"/>
    </location>
</feature>
<feature type="compositionally biased region" description="Low complexity" evidence="18">
    <location>
        <begin position="1658"/>
        <end position="1669"/>
    </location>
</feature>
<feature type="compositionally biased region" description="Polar residues" evidence="18">
    <location>
        <begin position="3675"/>
        <end position="3684"/>
    </location>
</feature>
<feature type="compositionally biased region" description="Polar residues" evidence="18">
    <location>
        <begin position="288"/>
        <end position="303"/>
    </location>
</feature>
<dbReference type="FunFam" id="3.30.40.10:FF:000002">
    <property type="entry name" value="Histone-lysine N-methyltransferase"/>
    <property type="match status" value="1"/>
</dbReference>
<feature type="compositionally biased region" description="Basic and acidic residues" evidence="18">
    <location>
        <begin position="3818"/>
        <end position="3828"/>
    </location>
</feature>
<dbReference type="FunFam" id="3.30.40.10:FF:000095">
    <property type="entry name" value="Histone-lysine N-methyltransferase 2C"/>
    <property type="match status" value="1"/>
</dbReference>
<dbReference type="GO" id="GO:0140945">
    <property type="term" value="F:histone H3K4 monomethyltransferase activity"/>
    <property type="evidence" value="ECO:0007669"/>
    <property type="project" value="UniProtKB-EC"/>
</dbReference>
<dbReference type="SUPFAM" id="SSF82199">
    <property type="entry name" value="SET domain"/>
    <property type="match status" value="1"/>
</dbReference>
<feature type="region of interest" description="Disordered" evidence="18">
    <location>
        <begin position="1337"/>
        <end position="1465"/>
    </location>
</feature>
<dbReference type="Gene3D" id="2.170.270.10">
    <property type="entry name" value="SET domain"/>
    <property type="match status" value="1"/>
</dbReference>
<feature type="compositionally biased region" description="Polar residues" evidence="18">
    <location>
        <begin position="2411"/>
        <end position="2425"/>
    </location>
</feature>
<feature type="compositionally biased region" description="Polar residues" evidence="18">
    <location>
        <begin position="2230"/>
        <end position="2240"/>
    </location>
</feature>
<dbReference type="EC" id="2.1.1.364" evidence="14"/>
<feature type="region of interest" description="Disordered" evidence="18">
    <location>
        <begin position="1500"/>
        <end position="1553"/>
    </location>
</feature>
<dbReference type="InterPro" id="IPR037877">
    <property type="entry name" value="PHD3_KMT2C"/>
</dbReference>
<feature type="region of interest" description="Disordered" evidence="18">
    <location>
        <begin position="3779"/>
        <end position="3798"/>
    </location>
</feature>
<feature type="region of interest" description="Disordered" evidence="18">
    <location>
        <begin position="3525"/>
        <end position="3720"/>
    </location>
</feature>
<dbReference type="CDD" id="cd15666">
    <property type="entry name" value="ePHD2_KMT2C_like"/>
    <property type="match status" value="1"/>
</dbReference>
<keyword evidence="11" id="KW-0805">Transcription regulation</keyword>
<feature type="region of interest" description="Disordered" evidence="18">
    <location>
        <begin position="1844"/>
        <end position="2126"/>
    </location>
</feature>
<feature type="region of interest" description="Disordered" evidence="18">
    <location>
        <begin position="510"/>
        <end position="871"/>
    </location>
</feature>
<evidence type="ECO:0000256" key="10">
    <source>
        <dbReference type="ARBA" id="ARBA00022853"/>
    </source>
</evidence>
<evidence type="ECO:0000256" key="5">
    <source>
        <dbReference type="ARBA" id="ARBA00022691"/>
    </source>
</evidence>
<evidence type="ECO:0000256" key="1">
    <source>
        <dbReference type="ARBA" id="ARBA00004123"/>
    </source>
</evidence>
<feature type="compositionally biased region" description="Polar residues" evidence="18">
    <location>
        <begin position="2550"/>
        <end position="2566"/>
    </location>
</feature>
<feature type="compositionally biased region" description="Basic residues" evidence="18">
    <location>
        <begin position="3292"/>
        <end position="3304"/>
    </location>
</feature>
<feature type="domain" description="PHD-type" evidence="19">
    <location>
        <begin position="371"/>
        <end position="425"/>
    </location>
</feature>
<feature type="compositionally biased region" description="Basic and acidic residues" evidence="18">
    <location>
        <begin position="2903"/>
        <end position="2922"/>
    </location>
</feature>
<keyword evidence="12" id="KW-0804">Transcription</keyword>
<feature type="region of interest" description="Disordered" evidence="18">
    <location>
        <begin position="1593"/>
        <end position="1617"/>
    </location>
</feature>
<feature type="domain" description="PHD-type" evidence="19">
    <location>
        <begin position="1067"/>
        <end position="1120"/>
    </location>
</feature>
<feature type="region of interest" description="Disordered" evidence="18">
    <location>
        <begin position="1658"/>
        <end position="1679"/>
    </location>
</feature>
<feature type="domain" description="PHD-type" evidence="19">
    <location>
        <begin position="1117"/>
        <end position="1167"/>
    </location>
</feature>
<dbReference type="InterPro" id="IPR036910">
    <property type="entry name" value="HMG_box_dom_sf"/>
</dbReference>
<feature type="domain" description="Post-SET" evidence="21">
    <location>
        <begin position="4993"/>
        <end position="5009"/>
    </location>
</feature>
<feature type="compositionally biased region" description="Low complexity" evidence="18">
    <location>
        <begin position="1943"/>
        <end position="1965"/>
    </location>
</feature>
<feature type="compositionally biased region" description="Basic and acidic residues" evidence="18">
    <location>
        <begin position="663"/>
        <end position="678"/>
    </location>
</feature>
<evidence type="ECO:0000256" key="12">
    <source>
        <dbReference type="ARBA" id="ARBA00023163"/>
    </source>
</evidence>
<dbReference type="SUPFAM" id="SSF57903">
    <property type="entry name" value="FYVE/PHD zinc finger"/>
    <property type="match status" value="5"/>
</dbReference>
<evidence type="ECO:0000256" key="14">
    <source>
        <dbReference type="ARBA" id="ARBA00023620"/>
    </source>
</evidence>
<dbReference type="SMART" id="SM00249">
    <property type="entry name" value="PHD"/>
    <property type="match status" value="7"/>
</dbReference>
<evidence type="ECO:0000259" key="20">
    <source>
        <dbReference type="PROSITE" id="PS50280"/>
    </source>
</evidence>
<evidence type="ECO:0000256" key="3">
    <source>
        <dbReference type="ARBA" id="ARBA00022603"/>
    </source>
</evidence>
<feature type="compositionally biased region" description="Low complexity" evidence="18">
    <location>
        <begin position="3841"/>
        <end position="3852"/>
    </location>
</feature>
<dbReference type="InterPro" id="IPR001214">
    <property type="entry name" value="SET_dom"/>
</dbReference>
<dbReference type="PROSITE" id="PS50280">
    <property type="entry name" value="SET"/>
    <property type="match status" value="1"/>
</dbReference>
<feature type="compositionally biased region" description="Low complexity" evidence="18">
    <location>
        <begin position="642"/>
        <end position="662"/>
    </location>
</feature>
<evidence type="ECO:0000256" key="6">
    <source>
        <dbReference type="ARBA" id="ARBA00022723"/>
    </source>
</evidence>
<dbReference type="InterPro" id="IPR003616">
    <property type="entry name" value="Post-SET_dom"/>
</dbReference>
<feature type="compositionally biased region" description="Low complexity" evidence="18">
    <location>
        <begin position="3697"/>
        <end position="3711"/>
    </location>
</feature>
<proteinExistence type="predicted"/>
<feature type="region of interest" description="Disordered" evidence="18">
    <location>
        <begin position="3426"/>
        <end position="3478"/>
    </location>
</feature>
<feature type="region of interest" description="Disordered" evidence="18">
    <location>
        <begin position="2152"/>
        <end position="2505"/>
    </location>
</feature>
<dbReference type="Pfam" id="PF00856">
    <property type="entry name" value="SET"/>
    <property type="match status" value="1"/>
</dbReference>
<evidence type="ECO:0000256" key="15">
    <source>
        <dbReference type="ARBA" id="ARBA00049353"/>
    </source>
</evidence>
<keyword evidence="7" id="KW-0677">Repeat</keyword>
<feature type="domain" description="PHD-type" evidence="19">
    <location>
        <begin position="1194"/>
        <end position="1249"/>
    </location>
</feature>
<protein>
    <recommendedName>
        <fullName evidence="14">[histone H3]-lysine(4) N-methyltransferase</fullName>
        <ecNumber evidence="14">2.1.1.364</ecNumber>
    </recommendedName>
</protein>
<dbReference type="FunFam" id="1.10.30.10:FF:000009">
    <property type="entry name" value="Histone-lysine N-methyltransferase"/>
    <property type="match status" value="1"/>
</dbReference>
<dbReference type="SMART" id="SM00542">
    <property type="entry name" value="FYRC"/>
    <property type="match status" value="1"/>
</dbReference>
<feature type="compositionally biased region" description="Basic and acidic residues" evidence="18">
    <location>
        <begin position="823"/>
        <end position="839"/>
    </location>
</feature>
<comment type="catalytic activity">
    <reaction evidence="15">
        <text>L-lysyl(4)-[histone H3] + S-adenosyl-L-methionine = N(6)-methyl-L-lysyl(4)-[histone H3] + S-adenosyl-L-homocysteine + H(+)</text>
        <dbReference type="Rhea" id="RHEA:60264"/>
        <dbReference type="Rhea" id="RHEA-COMP:15543"/>
        <dbReference type="Rhea" id="RHEA-COMP:15547"/>
        <dbReference type="ChEBI" id="CHEBI:15378"/>
        <dbReference type="ChEBI" id="CHEBI:29969"/>
        <dbReference type="ChEBI" id="CHEBI:57856"/>
        <dbReference type="ChEBI" id="CHEBI:59789"/>
        <dbReference type="ChEBI" id="CHEBI:61929"/>
        <dbReference type="EC" id="2.1.1.364"/>
    </reaction>
    <physiologicalReaction direction="left-to-right" evidence="15">
        <dbReference type="Rhea" id="RHEA:60265"/>
    </physiologicalReaction>
</comment>
<feature type="region of interest" description="Disordered" evidence="18">
    <location>
        <begin position="4107"/>
        <end position="4131"/>
    </location>
</feature>
<dbReference type="InterPro" id="IPR034732">
    <property type="entry name" value="EPHD"/>
</dbReference>
<feature type="region of interest" description="Disordered" evidence="18">
    <location>
        <begin position="1723"/>
        <end position="1765"/>
    </location>
</feature>
<feature type="compositionally biased region" description="Basic and acidic residues" evidence="18">
    <location>
        <begin position="4063"/>
        <end position="4079"/>
    </location>
</feature>
<dbReference type="GO" id="GO:0045944">
    <property type="term" value="P:positive regulation of transcription by RNA polymerase II"/>
    <property type="evidence" value="ECO:0007669"/>
    <property type="project" value="TreeGrafter"/>
</dbReference>
<feature type="compositionally biased region" description="Basic and acidic residues" evidence="18">
    <location>
        <begin position="1875"/>
        <end position="1894"/>
    </location>
</feature>
<keyword evidence="9" id="KW-0862">Zinc</keyword>
<evidence type="ECO:0000256" key="9">
    <source>
        <dbReference type="ARBA" id="ARBA00022833"/>
    </source>
</evidence>
<feature type="region of interest" description="Disordered" evidence="18">
    <location>
        <begin position="2899"/>
        <end position="2943"/>
    </location>
</feature>
<feature type="domain" description="PHD-type" evidence="19">
    <location>
        <begin position="447"/>
        <end position="503"/>
    </location>
</feature>
<keyword evidence="10" id="KW-0156">Chromatin regulator</keyword>
<dbReference type="Pfam" id="PF13832">
    <property type="entry name" value="zf-HC5HC2H_2"/>
    <property type="match status" value="1"/>
</dbReference>
<accession>A0AAE0V7P9</accession>
<dbReference type="InterPro" id="IPR013083">
    <property type="entry name" value="Znf_RING/FYVE/PHD"/>
</dbReference>
<comment type="caution">
    <text evidence="23">The sequence shown here is derived from an EMBL/GenBank/DDBJ whole genome shotgun (WGS) entry which is preliminary data.</text>
</comment>
<feature type="region of interest" description="Disordered" evidence="18">
    <location>
        <begin position="2797"/>
        <end position="2817"/>
    </location>
</feature>
<dbReference type="InterPro" id="IPR001965">
    <property type="entry name" value="Znf_PHD"/>
</dbReference>
<keyword evidence="5" id="KW-0949">S-adenosyl-L-methionine</keyword>
<dbReference type="FunFam" id="3.30.40.10:FF:000407">
    <property type="entry name" value="Histone-lysine N-methyltransferase MLL3"/>
    <property type="match status" value="1"/>
</dbReference>
<feature type="compositionally biased region" description="Polar residues" evidence="18">
    <location>
        <begin position="761"/>
        <end position="774"/>
    </location>
</feature>
<evidence type="ECO:0000256" key="2">
    <source>
        <dbReference type="ARBA" id="ARBA00022553"/>
    </source>
</evidence>
<dbReference type="CDD" id="cd15513">
    <property type="entry name" value="PHD5_KMT2C_like"/>
    <property type="match status" value="1"/>
</dbReference>
<evidence type="ECO:0000259" key="21">
    <source>
        <dbReference type="PROSITE" id="PS50868"/>
    </source>
</evidence>
<evidence type="ECO:0000259" key="22">
    <source>
        <dbReference type="PROSITE" id="PS51805"/>
    </source>
</evidence>
<evidence type="ECO:0000259" key="19">
    <source>
        <dbReference type="PROSITE" id="PS50016"/>
    </source>
</evidence>
<dbReference type="CDD" id="cd15594">
    <property type="entry name" value="PHD2_KMT2C"/>
    <property type="match status" value="1"/>
</dbReference>
<feature type="region of interest" description="Disordered" evidence="18">
    <location>
        <begin position="284"/>
        <end position="303"/>
    </location>
</feature>
<keyword evidence="4" id="KW-0808">Transferase</keyword>
<sequence>MSSEEKILDPSDKGPSPPAGGSVATPAGSPAHNDRRPRGRPRKDAGSTPRQRKKSRGRGKAVLEDEDSTDGMDTGGTQDLDCRGAQQEECEGVVTASLPGDGDGEEEVHPAPVVSPNLETEEAGTSAACGGAKSSERLCAFCYCGARSLLGQGELKLFKATPGCDPLLRRNHDNSQSGRPRGLESGGAEEAGRRSWDELHHVGLPEDVDVQSLFDESGQCWAHQRCALWSEGVCQAEDQSLLYVDRAIHSGSTELVHIVSALEHPLNAVRRGVTARTIIRAQGELEPSRTSGSAPSCAQNTWSSPSVNVRRKHILRYRILTIYPAEEVNCVLCENPGDLMDQLFCTSCGLHYHGMCLDISVTPLKRAGWQCPECKVCRRASENPGEDTKMLVCDMCDKGYHTFCLQPVMDSIPTNGWRCKNCRVCVQCGTRCSSLLCESCSRQHDSTQLCSLCAGSLDTELHKDLLSCRHCKRCFHVDCERQVEGHVALQPGEDHVCSMCKHSGFDAASTHVETEEKETHMDIDTDTQPAQSDMDYEPAQIDSTEPDQTISETRREAEDVTEHKESEVCAETSREKSQRAASEASPNGPPGEKVPATEPPQDTKPAGSPEGPQQEPDPSPEQPSIQSFTQPIKAELPHHPESSSPSGRPETSSLQGEELGSSLEEKKTITPATKDLKSVSEPSDDEPMEISEITEPSVEKKASSVPKLEKEMGLLEEKTPESLLVEEQEKVSEGLTEEDSPDALTLEERERRITEDPAVQEHQQSSQVNQTVKETTLGDIPVEEHTKSDEDLLVEQCERTAEERNKSDERLCMEEGEGSSDGVKMEECESRTAKEHEKGLTVTENCGRTSEEFRAEEHRRPSEDLPEEMDFRMDGERSLAKLSSLVEERTSLKPPAVRQPESFHCSVISPQSLSAPGEASSNVPSATFIPLTPKIGMGKPAISKRKFSPGRPRVKQGGWSASPRLSSPSPSPVWDGPKSRQVHSMGVWSIRVGRGSGFPGRRRPRGAWLTGRGGRGRSRMKNGVGQMPAPGVNAAEPQIYQFREEEENSMHNTVVIFSSTDMFTLKQDMCVVCGSFGQGVEGRLLACAQCGQCYHPYCVNIKITKVVLSKGWRCLECTVCEACGQASDPGRLLLCDECDISYHTYCLDPPLQNVPSGSWKCKWCVSCTQCGATSPGLRCEWQNNYTQCALCASLTSCPVCLLDYSEEEIIVQCRQCDRWMHASCQGFHSEEEVEKISDSSFDCSLCQGQGSISPGARDSRFFTSPLVARPHADFTSELPVAPQIVPKPRDLGLMRTYTQDGVCLTESGLSQLQSLANSASRRRRTKPKLTLKIINQNSVAVLQSPPDPHSELSRDMDLDDHRETELLDGEGKSDSSPEREIAGEDESKGGESCKKRKRKPYRPGIGGFMVRQRNRAGQSKIKPALSRKDSSGSVSETQQGKDDGWADLMPDVPMDEKPSISDFPETPEVKVRKRYRKKKTKLEEAFPTYLQEAFFGKDLLDKSKQSRQETTGLLEEEKDRKQQNPGLMKLSSKHSLSTSTLHPSKAAAPRSCEEPLVDLSEVLKSDTDLLGMLSDNMGKQSEESAGLDVAPLTEDASVSSQSNQGRVSHQDEPLDGILSPELDKMVTDESILSRLYKIPELEGKDVEDLFTAVLSPSTTQATQAPPQTQGTHSVHGPPPTQINSGMFPRMPVINGLMNPNQQFPPGQMPPMQRMPFSDNLRDRKFGPMSRDAAGPWSATGPGPSPAPLPVTAPAAEGETDSLSTAQKSMLKWEKEETLGELATVAPVLYTNVNFPNLKEEYPDWQTRVKQIAKLWRKASSQDRAPYVQKARDNRAALRINKVQMSNETIKRQQQPQASQPLEVFDPAIPPLDPELLFKDPLKHKESEQEQEWKLRQQMRQKNKQQAKIEATQKLEQVKNEQLQQQQQQQQQQHIKGGQSDLDGSASLQSPASSQSSNGNMSPMQSTSKNGFSKPQLPGTPTAGSPDDVFLRPHPPPPSSGSQPQSPQMFSPGSSGSRPSSPWDPYAKMVGTPRPPPSGPGAVRRNSESGKSPRSLSEERGKPSSVHESIGSPTALNVDPYAKPPDTPRPTGPTDPFLKPMCPPRVGQPVEGRHIIGSPGHDPFSRGAVRKEAYPRMPHGKMILSDPYARPLLAPIPGSNESGSVQPFKTPMPPPQPQDPNVAMHSRRPSGDPFERPMVPLRPTEAFAQGQQSDPYAHPPLTPHPAMNEGFENQTRVTRQPQPHPFTQPGPIAHQSTGNPYARMPATPRPDFSHCDPFAQSPYSNPYARMPGTPRPHDPEPYSRQPATSHPVMMTQASQQTQSQNRMQSPMSLDPYAQPPGTPHPGVPERFPRPQNYHRNQDPFNHPPAMARPIGPDPHGQPVTQSLLHDPFAQGPRTPHPGGAAQGIRSGPMSTQDAFSPPQVSMQDAFASPAVPGSQTPRHPGLADENSMSQSPSSQPSQTPVHDPFEQVQMNTHPQFADNRDQQALGHSTVAVGQPNTDVQTVPLAEAEERLRQRQRIRELLLRQQQQKSAIRQEKSPQEQPGPMTPGTPQHWSQDARGQQNDIFNRPPPPYPGPGAVRGPQRFHGPYPGDQRGNFPEGQFPRPQFPGDTNNLRQPGPRLGFPSGVQGPGLRPPMNQMQDSMMEGHPQMRRSMSIDLGKSLGGNPMGLQPLPSQGIHVQQHNIMGQPFIELRHRPPESRLRLPFGPHVMQGNRMESPSQLQRPPGFMSAQEMGFSNSQGPKPLDSSINQTQGVGVDMHGTMSMDNLHQSTVPIRTGQIPLMRSMSQPASNETFCGTASSNFPATSSGPSNEVDLHINEGSDEKIDADESAVKDLEDVEVKDLVDTDLENLNLDADDGKDLDLEANDLHLDDIFLTSGKFDIIAYTDADLDLSEDLDLNDPIDDHNDSAELQKEQEEKKPESPNAGALPSDSTSAELKAEEKSEQLLNNIKEEDNQVSLKAEKDIKTEVNSGSSQEPSSKNQITNTPVVNQEDFRGSTDANTKPGVHTDATPVLSSLLVNAPPDNKPHKQENSDQQVTLQEPGLQQALNSSLLDQGMNSGLVVDQSMVSAQTEGPLDIHSGSMQEQPSGSVFGMDHKDALLSVEQAGVLTQTQQAMLSQQGQQNRPLLLEEQPLLLQDLLDQERQEQQQQKQMQAMIRQRSNDSFFPNIDFDAITDPIMKAKMVALKGINKVMVQNNMGMSQMVMNKFPVSAQAGQGPQGPDGCVPPQQAMAQDGKLAPYMTRPSPPSFGQGFTNEAQKIQYEDWLRETQKLLQMQQKFLEEQIGAHRKSKKALSAKQRTAKKAGREFPEEDAEQLKHVTEQQGVVQKQLEQIRKQQKEHAELIEEYRVKQQQGALQPQMMPGMLPMQSHPGMMPTGPVNQPVMGPAMPMQMHSNQANMPNMPGWRPGAPGPVGSQMSGVMPPQMLQGPAPQQTLARPGQGQAAGESPHVNFDDTNPFSEGFQERERKERLREQQERQRVQLMKEVERQRMKQRMEIEQQQQQQHGLLSQMPFYNQNLPQDFMQQHRSQQQLQGPGFPHQPGMQPGIGAASSVPMMGNGPFPQEVRPGFGLDNQVPHGSHFVPGQPRPQRFPGPNMVQQNPGQGHPFGVESTTPLPPNFPGSGPSLIQLYSNIIPDEKTKKKRNRSKKNDEDSESLRAPSTPHSDLTAPLTPCVSDTPSTPTRNPLLFGEQELCETSQPGSSTPGSQSSQHHSELERQLSDGSYCGASDVTMGHHDIQDKITNIKLERIEASDCHGPKGTDMNMGMSVVKVEGDKEGMLLHPTGQSPAGSSKGEGGNELLKHLLKNKKTPPLPLPHQKSEDSLRSEEETSTDSKAFLRQSSIDSSGTFSDSQLSFNPDFNSPIMSEDKKKQRTKRAPKSGERPAPRSKKRKKEEDERQAMYPSTEPVMTNLKQQQQLSLLPLMEPLVGVNFAHFVPYGSGQLDGESRLSGTFGSASLDGMSDYYSQLIYKQNNLSNPPTPPASLPPTPPPVARQKLLNGFATTEELASKAAVVDSHDVTKGLPSRPLHVPFKTEEELFARALAHGPKTVDVPASLPTPPHNNQEELRGQEHCEDRDTPDSFVPSSSPESVVGMEISRYPDLSLVKQEPPSPSLSPVMPMFPKSRGTGSETKLREIKTEPPSMFFGSPFGTQQNGPGLVSIAITLKPAAAENITDVVAAIADLIRVKIPSSYEVSGGPWPHGSLGTHKALAHGLEQRPVQTHGAEQMNSHAGAQHQQNQHLVKSPVRCREQYWDGSSSPGPKPQWCRHCKVVILGGGVRKPKEHPNKAQDSQPSSDGDLVFCSHSCLILHSSAQSKGSGDTEASVALLSDLSVKGSLSKAQHQYNNNMSSLDVHCLAQLQPKSLSPSPSQRGLRVTLTPAEPLRTQPKMEPSVPEGQNLKVTVKLKPRSQNQSDEKPWHHGKKWKGLRWRKWTMQVMVPKTGSPAPEKAVEDLLLQLNSSLRPCSSLRDRRRCCFCHQEGDGVTDGAARLLNLDLDTWVHLNCALWSSEVYETQAGALINVEQARQRGRTIACAFCQRLGATSGCHRLRCLNVYHFTCALQAGCTFFKDKTMLCHQHRPRISGSGALLHLEDQQLRCFSVFRRVYVQRDELRQLASAVQRPELGHTFRVGSLLFHTMGQLPPALMPHFHSSNTIFPPGYEASRLYWSMRHGHRRCRYVCTVEERQGRPEFCIRVLEKGYEDLLLTDTTAKGVWDKVLSSVAERRAETGMLRLFPIYLKGEDLFGLTVSAVTRIAESVSIFPCSLVPHIASLVFVLRWKLPGVQACSRYRFRYGRNPMLELPLSINPSGSARSELRSYPQGQRLEILSSWNRTSLAIQNSAPPEAGSSHSKHFVHSKSSQYRRLSSEWKGNVYLAHSRIQGLGLFAARDIEKQTMVIEYLGNILRNEVAMRKELHYKAKNRAVFMFRIDGDCVIDATCSGSPARYINHSCSPNCVAEVVTFERGYKIIISSNRRIEKGEELCYDYRLGLMDNHSKMPCLCGAANCRKWMN</sequence>
<feature type="compositionally biased region" description="Basic and acidic residues" evidence="18">
    <location>
        <begin position="552"/>
        <end position="578"/>
    </location>
</feature>
<feature type="compositionally biased region" description="Polar residues" evidence="18">
    <location>
        <begin position="1596"/>
        <end position="1607"/>
    </location>
</feature>
<keyword evidence="8 16" id="KW-0863">Zinc-finger</keyword>
<dbReference type="PROSITE" id="PS51542">
    <property type="entry name" value="FYRN"/>
    <property type="match status" value="1"/>
</dbReference>
<feature type="compositionally biased region" description="Pro residues" evidence="18">
    <location>
        <begin position="2081"/>
        <end position="2092"/>
    </location>
</feature>
<feature type="region of interest" description="Disordered" evidence="18">
    <location>
        <begin position="168"/>
        <end position="192"/>
    </location>
</feature>
<feature type="region of interest" description="Disordered" evidence="18">
    <location>
        <begin position="3292"/>
        <end position="3316"/>
    </location>
</feature>
<feature type="compositionally biased region" description="Low complexity" evidence="18">
    <location>
        <begin position="1999"/>
        <end position="2020"/>
    </location>
</feature>
<keyword evidence="24" id="KW-1185">Reference proteome</keyword>
<dbReference type="GO" id="GO:0032259">
    <property type="term" value="P:methylation"/>
    <property type="evidence" value="ECO:0007669"/>
    <property type="project" value="UniProtKB-KW"/>
</dbReference>
<dbReference type="Gene3D" id="3.30.160.360">
    <property type="match status" value="1"/>
</dbReference>
<keyword evidence="2" id="KW-0597">Phosphoprotein</keyword>
<feature type="compositionally biased region" description="Polar residues" evidence="18">
    <location>
        <begin position="2969"/>
        <end position="2990"/>
    </location>
</feature>
<keyword evidence="3" id="KW-0489">Methyltransferase</keyword>
<dbReference type="SMART" id="SM00317">
    <property type="entry name" value="SET"/>
    <property type="match status" value="1"/>
</dbReference>
<dbReference type="PANTHER" id="PTHR45888:SF1">
    <property type="entry name" value="HISTONE-LYSINE N-METHYLTRANSFERASE 2C"/>
    <property type="match status" value="1"/>
</dbReference>
<dbReference type="PROSITE" id="PS50868">
    <property type="entry name" value="POST_SET"/>
    <property type="match status" value="1"/>
</dbReference>
<evidence type="ECO:0000313" key="24">
    <source>
        <dbReference type="Proteomes" id="UP001274896"/>
    </source>
</evidence>
<dbReference type="Pfam" id="PF00628">
    <property type="entry name" value="PHD"/>
    <property type="match status" value="3"/>
</dbReference>
<feature type="compositionally biased region" description="Low complexity" evidence="18">
    <location>
        <begin position="1921"/>
        <end position="1932"/>
    </location>
</feature>
<dbReference type="InterPro" id="IPR019787">
    <property type="entry name" value="Znf_PHD-finger"/>
</dbReference>
<dbReference type="Gene3D" id="3.30.40.10">
    <property type="entry name" value="Zinc/RING finger domain, C3HC4 (zinc finger)"/>
    <property type="match status" value="5"/>
</dbReference>
<feature type="region of interest" description="Disordered" evidence="18">
    <location>
        <begin position="2967"/>
        <end position="3040"/>
    </location>
</feature>
<dbReference type="PROSITE" id="PS51543">
    <property type="entry name" value="FYRC"/>
    <property type="match status" value="1"/>
</dbReference>
<dbReference type="InterPro" id="IPR011011">
    <property type="entry name" value="Znf_FYVE_PHD"/>
</dbReference>
<feature type="compositionally biased region" description="Basic and acidic residues" evidence="18">
    <location>
        <begin position="697"/>
        <end position="720"/>
    </location>
</feature>
<dbReference type="InterPro" id="IPR003889">
    <property type="entry name" value="FYrich_C"/>
</dbReference>
<keyword evidence="6" id="KW-0479">Metal-binding</keyword>
<feature type="region of interest" description="Disordered" evidence="18">
    <location>
        <begin position="95"/>
        <end position="120"/>
    </location>
</feature>
<organism evidence="23 24">
    <name type="scientific">Hemibagrus guttatus</name>
    <dbReference type="NCBI Taxonomy" id="175788"/>
    <lineage>
        <taxon>Eukaryota</taxon>
        <taxon>Metazoa</taxon>
        <taxon>Chordata</taxon>
        <taxon>Craniata</taxon>
        <taxon>Vertebrata</taxon>
        <taxon>Euteleostomi</taxon>
        <taxon>Actinopterygii</taxon>
        <taxon>Neopterygii</taxon>
        <taxon>Teleostei</taxon>
        <taxon>Ostariophysi</taxon>
        <taxon>Siluriformes</taxon>
        <taxon>Bagridae</taxon>
        <taxon>Hemibagrus</taxon>
    </lineage>
</organism>
<feature type="compositionally biased region" description="Low complexity" evidence="18">
    <location>
        <begin position="4080"/>
        <end position="4089"/>
    </location>
</feature>
<reference evidence="23" key="1">
    <citation type="submission" date="2023-06" db="EMBL/GenBank/DDBJ databases">
        <title>Male Hemibagrus guttatus genome.</title>
        <authorList>
            <person name="Bian C."/>
        </authorList>
    </citation>
    <scope>NUCLEOTIDE SEQUENCE</scope>
    <source>
        <strain evidence="23">Male_cb2023</strain>
        <tissue evidence="23">Muscle</tissue>
    </source>
</reference>
<feature type="compositionally biased region" description="Polar residues" evidence="18">
    <location>
        <begin position="541"/>
        <end position="551"/>
    </location>
</feature>
<feature type="coiled-coil region" evidence="17">
    <location>
        <begin position="3327"/>
        <end position="3354"/>
    </location>
</feature>
<dbReference type="PROSITE" id="PS50016">
    <property type="entry name" value="ZF_PHD_2"/>
    <property type="match status" value="5"/>
</dbReference>
<evidence type="ECO:0000256" key="13">
    <source>
        <dbReference type="ARBA" id="ARBA00023242"/>
    </source>
</evidence>
<comment type="subcellular location">
    <subcellularLocation>
        <location evidence="1">Nucleus</location>
    </subcellularLocation>
</comment>
<dbReference type="InterPro" id="IPR003888">
    <property type="entry name" value="FYrich_N"/>
</dbReference>
<feature type="region of interest" description="Disordered" evidence="18">
    <location>
        <begin position="2526"/>
        <end position="2631"/>
    </location>
</feature>
<dbReference type="GO" id="GO:0003713">
    <property type="term" value="F:transcription coactivator activity"/>
    <property type="evidence" value="ECO:0007669"/>
    <property type="project" value="TreeGrafter"/>
</dbReference>
<feature type="compositionally biased region" description="Basic and acidic residues" evidence="18">
    <location>
        <begin position="1348"/>
        <end position="1393"/>
    </location>
</feature>
<feature type="compositionally biased region" description="Polar residues" evidence="18">
    <location>
        <begin position="1844"/>
        <end position="1859"/>
    </location>
</feature>
<feature type="compositionally biased region" description="Basic and acidic residues" evidence="18">
    <location>
        <begin position="746"/>
        <end position="755"/>
    </location>
</feature>
<feature type="compositionally biased region" description="Polar residues" evidence="18">
    <location>
        <begin position="3853"/>
        <end position="3864"/>
    </location>
</feature>
<dbReference type="InterPro" id="IPR047004">
    <property type="entry name" value="KMT2C_PHD2"/>
</dbReference>
<dbReference type="Pfam" id="PF05965">
    <property type="entry name" value="FYRC"/>
    <property type="match status" value="1"/>
</dbReference>
<feature type="region of interest" description="Disordered" evidence="18">
    <location>
        <begin position="4051"/>
        <end position="4089"/>
    </location>
</feature>
<feature type="region of interest" description="Disordered" evidence="18">
    <location>
        <begin position="937"/>
        <end position="980"/>
    </location>
</feature>
<feature type="compositionally biased region" description="Basic and acidic residues" evidence="18">
    <location>
        <begin position="1"/>
        <end position="12"/>
    </location>
</feature>
<evidence type="ECO:0000256" key="11">
    <source>
        <dbReference type="ARBA" id="ARBA00023015"/>
    </source>
</evidence>
<dbReference type="SMART" id="SM00541">
    <property type="entry name" value="FYRN"/>
    <property type="match status" value="1"/>
</dbReference>
<evidence type="ECO:0000256" key="16">
    <source>
        <dbReference type="PROSITE-ProRule" id="PRU00146"/>
    </source>
</evidence>
<feature type="region of interest" description="Disordered" evidence="18">
    <location>
        <begin position="994"/>
        <end position="1030"/>
    </location>
</feature>
<feature type="region of interest" description="Disordered" evidence="18">
    <location>
        <begin position="3806"/>
        <end position="3905"/>
    </location>
</feature>
<dbReference type="Pfam" id="PF05964">
    <property type="entry name" value="FYRN"/>
    <property type="match status" value="1"/>
</dbReference>
<evidence type="ECO:0000256" key="4">
    <source>
        <dbReference type="ARBA" id="ARBA00022679"/>
    </source>
</evidence>
<dbReference type="CDD" id="cd15511">
    <property type="entry name" value="PHD3_KMT2C"/>
    <property type="match status" value="1"/>
</dbReference>